<accession>A0A1I9WIU9</accession>
<proteinExistence type="predicted"/>
<gene>
    <name evidence="1" type="ORF">pEC4365TF2_04</name>
</gene>
<keyword evidence="1" id="KW-0614">Plasmid</keyword>
<geneLocation type="plasmid" evidence="1">
    <name>pEC4365</name>
</geneLocation>
<dbReference type="AlphaFoldDB" id="A0A1I9WIU9"/>
<protein>
    <submittedName>
        <fullName evidence="1">Uncharacterized protein</fullName>
    </submittedName>
</protein>
<evidence type="ECO:0000313" key="1">
    <source>
        <dbReference type="EMBL" id="APA32068.1"/>
    </source>
</evidence>
<organism evidence="1">
    <name type="scientific">Enterobacter cloacae</name>
    <dbReference type="NCBI Taxonomy" id="550"/>
    <lineage>
        <taxon>Bacteria</taxon>
        <taxon>Pseudomonadati</taxon>
        <taxon>Pseudomonadota</taxon>
        <taxon>Gammaproteobacteria</taxon>
        <taxon>Enterobacterales</taxon>
        <taxon>Enterobacteriaceae</taxon>
        <taxon>Enterobacter</taxon>
        <taxon>Enterobacter cloacae complex</taxon>
    </lineage>
</organism>
<sequence length="152" mass="17366">MKADRALFGRLNSLIPSRYLSGGIVHMANLTRTEVAKLIRNKLLNGSKLTPKQFDRILHKHGNHERSRVLELLRCKWGIPIITDRKGCYSVDESHLRRFADDADDAMSGWKDEAKRKREYRQLYRFVATLSGLTGISCEARSEVLAAVEARI</sequence>
<dbReference type="EMBL" id="KX783439">
    <property type="protein sequence ID" value="APA32068.1"/>
    <property type="molecule type" value="Genomic_DNA"/>
</dbReference>
<name>A0A1I9WIU9_ENTCL</name>
<reference evidence="1" key="1">
    <citation type="submission" date="2016-08" db="EMBL/GenBank/DDBJ databases">
        <title>Complete plasmid sequences of hospital-associated carbapenemase-producing Enterobacteriaceae.</title>
        <authorList>
            <person name="Nogueira M.C."/>
            <person name="Cerdeira L."/>
            <person name="Tollentino F.M."/>
            <person name="Almeida E.R."/>
            <person name="Madella N.K."/>
            <person name="Andrade D."/>
            <person name="Francisco G."/>
            <person name="Bueno M.F."/>
            <person name="Garcia D.D."/>
            <person name="Lincopan N."/>
        </authorList>
    </citation>
    <scope>NUCLEOTIDE SEQUENCE</scope>
    <source>
        <strain evidence="1">EC4365</strain>
        <plasmid evidence="1">pEC4365</plasmid>
    </source>
</reference>